<reference evidence="3" key="2">
    <citation type="submission" date="2020-07" db="EMBL/GenBank/DDBJ databases">
        <authorList>
            <person name="Vera ALvarez R."/>
            <person name="Arias-Moreno D.M."/>
            <person name="Jimenez-Jacinto V."/>
            <person name="Jimenez-Bremont J.F."/>
            <person name="Swaminathan K."/>
            <person name="Moose S.P."/>
            <person name="Guerrero-Gonzalez M.L."/>
            <person name="Marino-Ramirez L."/>
            <person name="Landsman D."/>
            <person name="Rodriguez-Kessler M."/>
            <person name="Delgado-Sanchez P."/>
        </authorList>
    </citation>
    <scope>NUCLEOTIDE SEQUENCE</scope>
    <source>
        <tissue evidence="3">Cladode</tissue>
    </source>
</reference>
<dbReference type="AlphaFoldDB" id="A0A7C8ZR88"/>
<reference evidence="3" key="1">
    <citation type="journal article" date="2013" name="J. Plant Res.">
        <title>Effect of fungi and light on seed germination of three Opuntia species from semiarid lands of central Mexico.</title>
        <authorList>
            <person name="Delgado-Sanchez P."/>
            <person name="Jimenez-Bremont J.F."/>
            <person name="Guerrero-Gonzalez Mde L."/>
            <person name="Flores J."/>
        </authorList>
    </citation>
    <scope>NUCLEOTIDE SEQUENCE</scope>
    <source>
        <tissue evidence="3">Cladode</tissue>
    </source>
</reference>
<feature type="domain" description="MORF/ORRM1/DAG-like MORF" evidence="2">
    <location>
        <begin position="111"/>
        <end position="177"/>
    </location>
</feature>
<dbReference type="InterPro" id="IPR039206">
    <property type="entry name" value="MORF/ORRM1/DAG-like"/>
</dbReference>
<evidence type="ECO:0000313" key="3">
    <source>
        <dbReference type="EMBL" id="MBA4649719.1"/>
    </source>
</evidence>
<dbReference type="PANTHER" id="PTHR31346">
    <property type="entry name" value="MULTIPLE ORGANELLAR RNA EDITING FACTOR 2, CHLOROPLASTIC-RELATED-RELATED"/>
    <property type="match status" value="1"/>
</dbReference>
<proteinExistence type="predicted"/>
<keyword evidence="1" id="KW-0809">Transit peptide</keyword>
<dbReference type="InterPro" id="IPR054059">
    <property type="entry name" value="MORF/ORRM1/DAG-like_MORF"/>
</dbReference>
<accession>A0A7C8ZR88</accession>
<dbReference type="GO" id="GO:0005739">
    <property type="term" value="C:mitochondrion"/>
    <property type="evidence" value="ECO:0007669"/>
    <property type="project" value="TreeGrafter"/>
</dbReference>
<evidence type="ECO:0000259" key="2">
    <source>
        <dbReference type="Pfam" id="PF21864"/>
    </source>
</evidence>
<protein>
    <recommendedName>
        <fullName evidence="2">MORF/ORRM1/DAG-like MORF domain-containing protein</fullName>
    </recommendedName>
</protein>
<sequence>MQSYRRAFISLRRQFFSTLKSNPPISCSLSAFNQRSSYLNCPSFSCSTSAFRRDHRRLGLKYLISCNSPPLITYGSFKSAFNGVRSFATRLAESNSRPPKETIMLAGCDWEHWLVVVEAPDPKLTRDEIIDGYIKTLAHVVGSEEEARMKIYSVSTRHYYAFGVLLSEEVAYKLKGMQLHYVF</sequence>
<dbReference type="PANTHER" id="PTHR31346:SF4">
    <property type="entry name" value="MULTIPLE ORGANELLAR RNA EDITING FACTOR 8, CHLOROPLASTIC_MITOCHONDRIAL"/>
    <property type="match status" value="1"/>
</dbReference>
<organism evidence="3">
    <name type="scientific">Opuntia streptacantha</name>
    <name type="common">Prickly pear cactus</name>
    <name type="synonym">Opuntia cardona</name>
    <dbReference type="NCBI Taxonomy" id="393608"/>
    <lineage>
        <taxon>Eukaryota</taxon>
        <taxon>Viridiplantae</taxon>
        <taxon>Streptophyta</taxon>
        <taxon>Embryophyta</taxon>
        <taxon>Tracheophyta</taxon>
        <taxon>Spermatophyta</taxon>
        <taxon>Magnoliopsida</taxon>
        <taxon>eudicotyledons</taxon>
        <taxon>Gunneridae</taxon>
        <taxon>Pentapetalae</taxon>
        <taxon>Caryophyllales</taxon>
        <taxon>Cactineae</taxon>
        <taxon>Cactaceae</taxon>
        <taxon>Opuntioideae</taxon>
        <taxon>Opuntia</taxon>
    </lineage>
</organism>
<dbReference type="GO" id="GO:0080156">
    <property type="term" value="P:mitochondrial mRNA modification"/>
    <property type="evidence" value="ECO:0007669"/>
    <property type="project" value="TreeGrafter"/>
</dbReference>
<dbReference type="EMBL" id="GISG01161735">
    <property type="protein sequence ID" value="MBA4649719.1"/>
    <property type="molecule type" value="Transcribed_RNA"/>
</dbReference>
<dbReference type="Pfam" id="PF21864">
    <property type="entry name" value="MORF_dom"/>
    <property type="match status" value="1"/>
</dbReference>
<name>A0A7C8ZR88_OPUST</name>
<dbReference type="GO" id="GO:0016554">
    <property type="term" value="P:cytidine to uridine editing"/>
    <property type="evidence" value="ECO:0007669"/>
    <property type="project" value="InterPro"/>
</dbReference>
<evidence type="ECO:0000256" key="1">
    <source>
        <dbReference type="ARBA" id="ARBA00022946"/>
    </source>
</evidence>